<gene>
    <name evidence="1" type="ORF">LCGC14_0799370</name>
</gene>
<evidence type="ECO:0000313" key="1">
    <source>
        <dbReference type="EMBL" id="KKN33857.1"/>
    </source>
</evidence>
<protein>
    <submittedName>
        <fullName evidence="1">Uncharacterized protein</fullName>
    </submittedName>
</protein>
<organism evidence="1">
    <name type="scientific">marine sediment metagenome</name>
    <dbReference type="NCBI Taxonomy" id="412755"/>
    <lineage>
        <taxon>unclassified sequences</taxon>
        <taxon>metagenomes</taxon>
        <taxon>ecological metagenomes</taxon>
    </lineage>
</organism>
<name>A0A0F9Q9Y5_9ZZZZ</name>
<accession>A0A0F9Q9Y5</accession>
<sequence length="139" mass="15141">MRDASAINEGLHDIEKAVSTIRAEVARYIEGREVAHTALNDAVGILQAKVNMISGLLPVLEVGDTVKVYLKGESPWAKVTHILDSDNIQAKVINVLVNTHVHGVTRNDEELFILAPARQASGNRIWEHAPCITNHHGVG</sequence>
<comment type="caution">
    <text evidence="1">The sequence shown here is derived from an EMBL/GenBank/DDBJ whole genome shotgun (WGS) entry which is preliminary data.</text>
</comment>
<proteinExistence type="predicted"/>
<dbReference type="EMBL" id="LAZR01002145">
    <property type="protein sequence ID" value="KKN33857.1"/>
    <property type="molecule type" value="Genomic_DNA"/>
</dbReference>
<dbReference type="AlphaFoldDB" id="A0A0F9Q9Y5"/>
<reference evidence="1" key="1">
    <citation type="journal article" date="2015" name="Nature">
        <title>Complex archaea that bridge the gap between prokaryotes and eukaryotes.</title>
        <authorList>
            <person name="Spang A."/>
            <person name="Saw J.H."/>
            <person name="Jorgensen S.L."/>
            <person name="Zaremba-Niedzwiedzka K."/>
            <person name="Martijn J."/>
            <person name="Lind A.E."/>
            <person name="van Eijk R."/>
            <person name="Schleper C."/>
            <person name="Guy L."/>
            <person name="Ettema T.J."/>
        </authorList>
    </citation>
    <scope>NUCLEOTIDE SEQUENCE</scope>
</reference>